<dbReference type="PANTHER" id="PTHR42793:SF1">
    <property type="entry name" value="PEPTIDYL-LYSINE N-ACETYLTRANSFERASE PATZ"/>
    <property type="match status" value="1"/>
</dbReference>
<dbReference type="SUPFAM" id="SSF56059">
    <property type="entry name" value="Glutathione synthetase ATP-binding domain-like"/>
    <property type="match status" value="1"/>
</dbReference>
<name>A0A930Y6H7_9ACTN</name>
<protein>
    <submittedName>
        <fullName evidence="2">GNAT family N-acetyltransferase</fullName>
    </submittedName>
</protein>
<dbReference type="GO" id="GO:0005524">
    <property type="term" value="F:ATP binding"/>
    <property type="evidence" value="ECO:0007669"/>
    <property type="project" value="InterPro"/>
</dbReference>
<dbReference type="CDD" id="cd04301">
    <property type="entry name" value="NAT_SF"/>
    <property type="match status" value="1"/>
</dbReference>
<dbReference type="SUPFAM" id="SSF51735">
    <property type="entry name" value="NAD(P)-binding Rossmann-fold domains"/>
    <property type="match status" value="1"/>
</dbReference>
<dbReference type="InterPro" id="IPR016181">
    <property type="entry name" value="Acyl_CoA_acyltransferase"/>
</dbReference>
<evidence type="ECO:0000259" key="1">
    <source>
        <dbReference type="PROSITE" id="PS51186"/>
    </source>
</evidence>
<dbReference type="InterPro" id="IPR000182">
    <property type="entry name" value="GNAT_dom"/>
</dbReference>
<dbReference type="Gene3D" id="3.40.630.30">
    <property type="match status" value="1"/>
</dbReference>
<dbReference type="InterPro" id="IPR016102">
    <property type="entry name" value="Succinyl-CoA_synth-like"/>
</dbReference>
<dbReference type="InterPro" id="IPR013815">
    <property type="entry name" value="ATP_grasp_subdomain_1"/>
</dbReference>
<dbReference type="EMBL" id="JADIVZ010000001">
    <property type="protein sequence ID" value="MBF4160956.1"/>
    <property type="molecule type" value="Genomic_DNA"/>
</dbReference>
<dbReference type="Gene3D" id="3.30.470.20">
    <property type="entry name" value="ATP-grasp fold, B domain"/>
    <property type="match status" value="1"/>
</dbReference>
<dbReference type="Gene3D" id="3.40.50.720">
    <property type="entry name" value="NAD(P)-binding Rossmann-like Domain"/>
    <property type="match status" value="1"/>
</dbReference>
<dbReference type="SUPFAM" id="SSF55729">
    <property type="entry name" value="Acyl-CoA N-acyltransferases (Nat)"/>
    <property type="match status" value="1"/>
</dbReference>
<dbReference type="Gene3D" id="3.40.50.261">
    <property type="entry name" value="Succinyl-CoA synthetase domains"/>
    <property type="match status" value="2"/>
</dbReference>
<dbReference type="InterPro" id="IPR003781">
    <property type="entry name" value="CoA-bd"/>
</dbReference>
<dbReference type="AlphaFoldDB" id="A0A930Y6H7"/>
<reference evidence="2" key="1">
    <citation type="submission" date="2020-11" db="EMBL/GenBank/DDBJ databases">
        <title>Nocardioides sp. CBS4Y-1, whole genome shotgun sequence.</title>
        <authorList>
            <person name="Tuo L."/>
        </authorList>
    </citation>
    <scope>NUCLEOTIDE SEQUENCE</scope>
    <source>
        <strain evidence="2">CBS4Y-1</strain>
    </source>
</reference>
<dbReference type="Pfam" id="PF13607">
    <property type="entry name" value="Succ_CoA_lig"/>
    <property type="match status" value="1"/>
</dbReference>
<organism evidence="2 3">
    <name type="scientific">Nocardioides acrostichi</name>
    <dbReference type="NCBI Taxonomy" id="2784339"/>
    <lineage>
        <taxon>Bacteria</taxon>
        <taxon>Bacillati</taxon>
        <taxon>Actinomycetota</taxon>
        <taxon>Actinomycetes</taxon>
        <taxon>Propionibacteriales</taxon>
        <taxon>Nocardioidaceae</taxon>
        <taxon>Nocardioides</taxon>
    </lineage>
</organism>
<dbReference type="PROSITE" id="PS51186">
    <property type="entry name" value="GNAT"/>
    <property type="match status" value="1"/>
</dbReference>
<dbReference type="SUPFAM" id="SSF52210">
    <property type="entry name" value="Succinyl-CoA synthetase domains"/>
    <property type="match status" value="2"/>
</dbReference>
<dbReference type="GO" id="GO:0016747">
    <property type="term" value="F:acyltransferase activity, transferring groups other than amino-acyl groups"/>
    <property type="evidence" value="ECO:0007669"/>
    <property type="project" value="InterPro"/>
</dbReference>
<dbReference type="Pfam" id="PF13549">
    <property type="entry name" value="ATP-grasp_5"/>
    <property type="match status" value="1"/>
</dbReference>
<dbReference type="SMART" id="SM00881">
    <property type="entry name" value="CoA_binding"/>
    <property type="match status" value="1"/>
</dbReference>
<evidence type="ECO:0000313" key="2">
    <source>
        <dbReference type="EMBL" id="MBF4160956.1"/>
    </source>
</evidence>
<dbReference type="InterPro" id="IPR032875">
    <property type="entry name" value="Succ_CoA_lig_flav_dom"/>
</dbReference>
<dbReference type="InterPro" id="IPR036291">
    <property type="entry name" value="NAD(P)-bd_dom_sf"/>
</dbReference>
<evidence type="ECO:0000313" key="3">
    <source>
        <dbReference type="Proteomes" id="UP000656804"/>
    </source>
</evidence>
<dbReference type="Gene3D" id="3.30.1490.20">
    <property type="entry name" value="ATP-grasp fold, A domain"/>
    <property type="match status" value="1"/>
</dbReference>
<accession>A0A930Y6H7</accession>
<keyword evidence="3" id="KW-1185">Reference proteome</keyword>
<sequence>MPPDAPPRHWEADVLLRDGGTAHIRPITPDDAGLLVEFYARVSDRSKYYRFFSPMPNLSDRDVTRFTHVDHVSRVALVLTLQGRMIAVGRYDVVRPGEAEVAFLVEDEHQGRGIAQLLLEHLAQAGRERGVEKFLAEVLPDNARMIQTFREAGYRIASEYDDGVLCLEFPIDATDTAIGVMQGREHRAEAASIEHFFRPRSVAIIGASRRQDTIGQTLVRNLVMGDYTGRVFAVNPSAQAVSGLPAYESVGEIPGPVDVAIVAVPADAVQDVVLDCAAKGVRGLVVISSGFAESGEEGRRRQRRLVGLSRSYGLRLIGPNCLGIINTDPNVSINASLSRVMPPRGRAGFFCQSGALGSAILETVQNRGLGLSTFVSAGNRADVSGNDLLQYWEEDDSTEVVLLYLESIGNPRKFSRIARRVSLRKPIIAVRSGRTTQGVPMGHAVRKIAAPPEAVDAMFRQAGVIQVDTLEEMFDVAQLVAHQPLPRGRRVAIVGNSDALGLLAADAAAAVGLVVNRSVALGAEAGAEDFEDALDAAIDDPDIDAVVAVYIPPLNVSGEQVANVLAAIGEQSDKPLVSTFLGVEGVPELLRVPDVAGSTAGRGSVPSYPAVEAAVRALARVVEYAVWLRTPDGAPPDPADVDGTTARDLVLRRLGDTPGGVELSRDDVTALLGAYGIELWPAREVTNADEAVAAGAEFGWDVVLKATAHHLRERPDLAHVWRNIDTEVQMRDAWASLTALVPVDVAGFVVQRTAPPGVPITVRSIEDPLFGPVVSFGISGPMTELLGDRAYRIPPLGSRDAAAMVREVRSSPMLFGYRGAELVDTGEIERLIMRVAQMQNDLPQISALELGLVLAGAEGASVLTASARLEQVADARSDWFVRRMPTQAGDTLPS</sequence>
<proteinExistence type="predicted"/>
<dbReference type="PANTHER" id="PTHR42793">
    <property type="entry name" value="COA BINDING DOMAIN CONTAINING PROTEIN"/>
    <property type="match status" value="1"/>
</dbReference>
<dbReference type="Pfam" id="PF00583">
    <property type="entry name" value="Acetyltransf_1"/>
    <property type="match status" value="1"/>
</dbReference>
<gene>
    <name evidence="2" type="ORF">ISG29_04590</name>
</gene>
<dbReference type="Pfam" id="PF13380">
    <property type="entry name" value="CoA_binding_2"/>
    <property type="match status" value="1"/>
</dbReference>
<comment type="caution">
    <text evidence="2">The sequence shown here is derived from an EMBL/GenBank/DDBJ whole genome shotgun (WGS) entry which is preliminary data.</text>
</comment>
<dbReference type="Proteomes" id="UP000656804">
    <property type="component" value="Unassembled WGS sequence"/>
</dbReference>
<feature type="domain" description="N-acetyltransferase" evidence="1">
    <location>
        <begin position="22"/>
        <end position="172"/>
    </location>
</feature>